<dbReference type="InterPro" id="IPR036396">
    <property type="entry name" value="Cyt_P450_sf"/>
</dbReference>
<comment type="similarity">
    <text evidence="2">Belongs to the cytochrome P450 family.</text>
</comment>
<keyword evidence="4" id="KW-0560">Oxidoreductase</keyword>
<dbReference type="SUPFAM" id="SSF48264">
    <property type="entry name" value="Cytochrome P450"/>
    <property type="match status" value="1"/>
</dbReference>
<dbReference type="GO" id="GO:0004497">
    <property type="term" value="F:monooxygenase activity"/>
    <property type="evidence" value="ECO:0007669"/>
    <property type="project" value="UniProtKB-KW"/>
</dbReference>
<keyword evidence="6" id="KW-0503">Monooxygenase</keyword>
<keyword evidence="3 7" id="KW-0479">Metal-binding</keyword>
<accession>A0A0N1H661</accession>
<dbReference type="RefSeq" id="XP_017997468.1">
    <property type="nucleotide sequence ID" value="XM_018144124.1"/>
</dbReference>
<dbReference type="AlphaFoldDB" id="A0A0N1H661"/>
<gene>
    <name evidence="8" type="ORF">AB675_4018</name>
</gene>
<evidence type="ECO:0000256" key="5">
    <source>
        <dbReference type="ARBA" id="ARBA00023004"/>
    </source>
</evidence>
<feature type="binding site" description="axial binding residue" evidence="7">
    <location>
        <position position="320"/>
    </location>
    <ligand>
        <name>heme</name>
        <dbReference type="ChEBI" id="CHEBI:30413"/>
    </ligand>
    <ligandPart>
        <name>Fe</name>
        <dbReference type="ChEBI" id="CHEBI:18248"/>
    </ligandPart>
</feature>
<dbReference type="GeneID" id="28736004"/>
<dbReference type="Gene3D" id="1.10.630.10">
    <property type="entry name" value="Cytochrome P450"/>
    <property type="match status" value="1"/>
</dbReference>
<dbReference type="Proteomes" id="UP000038010">
    <property type="component" value="Unassembled WGS sequence"/>
</dbReference>
<evidence type="ECO:0000256" key="4">
    <source>
        <dbReference type="ARBA" id="ARBA00023002"/>
    </source>
</evidence>
<evidence type="ECO:0000313" key="8">
    <source>
        <dbReference type="EMBL" id="KPI37505.1"/>
    </source>
</evidence>
<dbReference type="InterPro" id="IPR002401">
    <property type="entry name" value="Cyt_P450_E_grp-I"/>
</dbReference>
<dbReference type="GO" id="GO:0016705">
    <property type="term" value="F:oxidoreductase activity, acting on paired donors, with incorporation or reduction of molecular oxygen"/>
    <property type="evidence" value="ECO:0007669"/>
    <property type="project" value="InterPro"/>
</dbReference>
<dbReference type="VEuPathDB" id="FungiDB:AB675_4018"/>
<dbReference type="EMBL" id="LFJN01000023">
    <property type="protein sequence ID" value="KPI37505.1"/>
    <property type="molecule type" value="Genomic_DNA"/>
</dbReference>
<comment type="cofactor">
    <cofactor evidence="1 7">
        <name>heme</name>
        <dbReference type="ChEBI" id="CHEBI:30413"/>
    </cofactor>
</comment>
<name>A0A0N1H661_9EURO</name>
<dbReference type="InterPro" id="IPR050121">
    <property type="entry name" value="Cytochrome_P450_monoxygenase"/>
</dbReference>
<evidence type="ECO:0000256" key="2">
    <source>
        <dbReference type="ARBA" id="ARBA00010617"/>
    </source>
</evidence>
<dbReference type="PRINTS" id="PR00463">
    <property type="entry name" value="EP450I"/>
</dbReference>
<sequence length="379" mass="43012">MYDLGLPMTTLQQMRDRSMHDRRRRFGWDDAFTARSLRDYDQRLLKYASLLEKSIRASANKSINFSERISRYSFDVMSDLSFGHSFDGLASEKTHWAITSIRESNAALGILGPVPWLIHLMTKLPDALNPMQKLITFSNEQVDKRKQLHPAEPDIMSHLLDQDEPFFKDPAQEYHLFTGDVRLLVIAGSDTTATALAFLFYQLALNTTLQKKLYQEIKDLEVNVQTVQDLPYLNALINETLRLHPPVPSMPPRDTSAEGLKVGDISIPGDVTVYTPLYSLHRSDAFKKPEEFIPERWTTQPELIANRKVFAPFLIGPYACIGRQLAYNEMRTVAARLVSAFEVALAKGEDGHRLLYGSADNFTVTIGTLELVFTPRKSS</sequence>
<keyword evidence="5 7" id="KW-0408">Iron</keyword>
<dbReference type="OrthoDB" id="6692864at2759"/>
<keyword evidence="9" id="KW-1185">Reference proteome</keyword>
<dbReference type="GO" id="GO:0005506">
    <property type="term" value="F:iron ion binding"/>
    <property type="evidence" value="ECO:0007669"/>
    <property type="project" value="InterPro"/>
</dbReference>
<evidence type="ECO:0000313" key="9">
    <source>
        <dbReference type="Proteomes" id="UP000038010"/>
    </source>
</evidence>
<dbReference type="InterPro" id="IPR001128">
    <property type="entry name" value="Cyt_P450"/>
</dbReference>
<evidence type="ECO:0000256" key="7">
    <source>
        <dbReference type="PIRSR" id="PIRSR602401-1"/>
    </source>
</evidence>
<reference evidence="8 9" key="1">
    <citation type="submission" date="2015-06" db="EMBL/GenBank/DDBJ databases">
        <title>Draft genome of the ant-associated black yeast Phialophora attae CBS 131958.</title>
        <authorList>
            <person name="Moreno L.F."/>
            <person name="Stielow B.J."/>
            <person name="de Hoog S."/>
            <person name="Vicente V.A."/>
            <person name="Weiss V.A."/>
            <person name="de Vries M."/>
            <person name="Cruz L.M."/>
            <person name="Souza E.M."/>
        </authorList>
    </citation>
    <scope>NUCLEOTIDE SEQUENCE [LARGE SCALE GENOMIC DNA]</scope>
    <source>
        <strain evidence="8 9">CBS 131958</strain>
    </source>
</reference>
<organism evidence="8 9">
    <name type="scientific">Cyphellophora attinorum</name>
    <dbReference type="NCBI Taxonomy" id="1664694"/>
    <lineage>
        <taxon>Eukaryota</taxon>
        <taxon>Fungi</taxon>
        <taxon>Dikarya</taxon>
        <taxon>Ascomycota</taxon>
        <taxon>Pezizomycotina</taxon>
        <taxon>Eurotiomycetes</taxon>
        <taxon>Chaetothyriomycetidae</taxon>
        <taxon>Chaetothyriales</taxon>
        <taxon>Cyphellophoraceae</taxon>
        <taxon>Cyphellophora</taxon>
    </lineage>
</organism>
<dbReference type="Pfam" id="PF00067">
    <property type="entry name" value="p450"/>
    <property type="match status" value="1"/>
</dbReference>
<evidence type="ECO:0000256" key="6">
    <source>
        <dbReference type="ARBA" id="ARBA00023033"/>
    </source>
</evidence>
<dbReference type="PRINTS" id="PR00385">
    <property type="entry name" value="P450"/>
</dbReference>
<protein>
    <submittedName>
        <fullName evidence="8">Tryprostatin B 6-hydroxylase</fullName>
    </submittedName>
</protein>
<dbReference type="PANTHER" id="PTHR24305:SF187">
    <property type="entry name" value="P450, PUTATIVE (EUROFUNG)-RELATED"/>
    <property type="match status" value="1"/>
</dbReference>
<proteinExistence type="inferred from homology"/>
<keyword evidence="7" id="KW-0349">Heme</keyword>
<evidence type="ECO:0000256" key="3">
    <source>
        <dbReference type="ARBA" id="ARBA00022723"/>
    </source>
</evidence>
<dbReference type="CDD" id="cd11061">
    <property type="entry name" value="CYP67-like"/>
    <property type="match status" value="1"/>
</dbReference>
<dbReference type="GO" id="GO:0020037">
    <property type="term" value="F:heme binding"/>
    <property type="evidence" value="ECO:0007669"/>
    <property type="project" value="InterPro"/>
</dbReference>
<dbReference type="STRING" id="1664694.A0A0N1H661"/>
<dbReference type="PANTHER" id="PTHR24305">
    <property type="entry name" value="CYTOCHROME P450"/>
    <property type="match status" value="1"/>
</dbReference>
<evidence type="ECO:0000256" key="1">
    <source>
        <dbReference type="ARBA" id="ARBA00001971"/>
    </source>
</evidence>
<comment type="caution">
    <text evidence="8">The sequence shown here is derived from an EMBL/GenBank/DDBJ whole genome shotgun (WGS) entry which is preliminary data.</text>
</comment>